<proteinExistence type="predicted"/>
<dbReference type="SUPFAM" id="SSF46938">
    <property type="entry name" value="CRAL/TRIO N-terminal domain"/>
    <property type="match status" value="1"/>
</dbReference>
<dbReference type="Gene3D" id="1.10.8.20">
    <property type="entry name" value="N-terminal domain of phosphatidylinositol transfer protein sec14p"/>
    <property type="match status" value="1"/>
</dbReference>
<reference evidence="2 3" key="1">
    <citation type="journal article" date="2023" name="Arcadia Sci">
        <title>De novo assembly of a long-read Amblyomma americanum tick genome.</title>
        <authorList>
            <person name="Chou S."/>
            <person name="Poskanzer K.E."/>
            <person name="Rollins M."/>
            <person name="Thuy-Boun P.S."/>
        </authorList>
    </citation>
    <scope>NUCLEOTIDE SEQUENCE [LARGE SCALE GENOMIC DNA]</scope>
    <source>
        <strain evidence="2">F_SG_1</strain>
        <tissue evidence="2">Salivary glands</tissue>
    </source>
</reference>
<dbReference type="SUPFAM" id="SSF52087">
    <property type="entry name" value="CRAL/TRIO domain"/>
    <property type="match status" value="1"/>
</dbReference>
<dbReference type="GO" id="GO:1902936">
    <property type="term" value="F:phosphatidylinositol bisphosphate binding"/>
    <property type="evidence" value="ECO:0007669"/>
    <property type="project" value="TreeGrafter"/>
</dbReference>
<dbReference type="CDD" id="cd00170">
    <property type="entry name" value="SEC14"/>
    <property type="match status" value="1"/>
</dbReference>
<dbReference type="PANTHER" id="PTHR10174">
    <property type="entry name" value="ALPHA-TOCOPHEROL TRANSFER PROTEIN-RELATED"/>
    <property type="match status" value="1"/>
</dbReference>
<dbReference type="SMART" id="SM00516">
    <property type="entry name" value="SEC14"/>
    <property type="match status" value="1"/>
</dbReference>
<gene>
    <name evidence="2" type="ORF">V5799_010306</name>
</gene>
<dbReference type="Gene3D" id="1.20.5.1200">
    <property type="entry name" value="Alpha-tocopherol transfer"/>
    <property type="match status" value="1"/>
</dbReference>
<dbReference type="Pfam" id="PF00650">
    <property type="entry name" value="CRAL_TRIO"/>
    <property type="match status" value="1"/>
</dbReference>
<dbReference type="InterPro" id="IPR036865">
    <property type="entry name" value="CRAL-TRIO_dom_sf"/>
</dbReference>
<dbReference type="PANTHER" id="PTHR10174:SF130">
    <property type="entry name" value="ALPHA-TOCOPHEROL TRANSFER PROTEIN-LIKE"/>
    <property type="match status" value="1"/>
</dbReference>
<organism evidence="2 3">
    <name type="scientific">Amblyomma americanum</name>
    <name type="common">Lone star tick</name>
    <dbReference type="NCBI Taxonomy" id="6943"/>
    <lineage>
        <taxon>Eukaryota</taxon>
        <taxon>Metazoa</taxon>
        <taxon>Ecdysozoa</taxon>
        <taxon>Arthropoda</taxon>
        <taxon>Chelicerata</taxon>
        <taxon>Arachnida</taxon>
        <taxon>Acari</taxon>
        <taxon>Parasitiformes</taxon>
        <taxon>Ixodida</taxon>
        <taxon>Ixodoidea</taxon>
        <taxon>Ixodidae</taxon>
        <taxon>Amblyomminae</taxon>
        <taxon>Amblyomma</taxon>
    </lineage>
</organism>
<evidence type="ECO:0000259" key="1">
    <source>
        <dbReference type="PROSITE" id="PS50191"/>
    </source>
</evidence>
<name>A0AAQ4F935_AMBAM</name>
<protein>
    <recommendedName>
        <fullName evidence="1">CRAL-TRIO domain-containing protein</fullName>
    </recommendedName>
</protein>
<keyword evidence="3" id="KW-1185">Reference proteome</keyword>
<evidence type="ECO:0000313" key="2">
    <source>
        <dbReference type="EMBL" id="KAK8783341.1"/>
    </source>
</evidence>
<dbReference type="AlphaFoldDB" id="A0AAQ4F935"/>
<dbReference type="InterPro" id="IPR011074">
    <property type="entry name" value="CRAL/TRIO_N_dom"/>
</dbReference>
<dbReference type="InterPro" id="IPR036273">
    <property type="entry name" value="CRAL/TRIO_N_dom_sf"/>
</dbReference>
<dbReference type="PROSITE" id="PS50191">
    <property type="entry name" value="CRAL_TRIO"/>
    <property type="match status" value="1"/>
</dbReference>
<evidence type="ECO:0000313" key="3">
    <source>
        <dbReference type="Proteomes" id="UP001321473"/>
    </source>
</evidence>
<dbReference type="Gene3D" id="3.40.525.10">
    <property type="entry name" value="CRAL-TRIO lipid binding domain"/>
    <property type="match status" value="1"/>
</dbReference>
<accession>A0AAQ4F935</accession>
<comment type="caution">
    <text evidence="2">The sequence shown here is derived from an EMBL/GenBank/DDBJ whole genome shotgun (WGS) entry which is preliminary data.</text>
</comment>
<dbReference type="InterPro" id="IPR001251">
    <property type="entry name" value="CRAL-TRIO_dom"/>
</dbReference>
<dbReference type="PROSITE" id="PS51257">
    <property type="entry name" value="PROKAR_LIPOPROTEIN"/>
    <property type="match status" value="1"/>
</dbReference>
<dbReference type="GO" id="GO:0016020">
    <property type="term" value="C:membrane"/>
    <property type="evidence" value="ECO:0007669"/>
    <property type="project" value="TreeGrafter"/>
</dbReference>
<dbReference type="Proteomes" id="UP001321473">
    <property type="component" value="Unassembled WGS sequence"/>
</dbReference>
<sequence>MQPIRTCAVSAAHSASTLSCMVVVSGTSWGQQNSAPEASLRNAGRLTAFEDRSDTKKSEAEAILQLRQLLQEDKKLKPRTDEEFLVRFLRVRKYDVEAARKTVQKYYRNRAACPTVYSDFIPSSIDPSSRRIMMVLPSKDARGRLVILFKAGVWVPSRKSYDLAQKAALVCLEHMAADPASQTAGVSILVDSDGFSLNSLLSCNLSLTRRFFEYLQDCMPMRLKGLHIIHESKAMDFLFAIMRPFIKRKLAERIHFHGTDYKNLHEEIPPTMLPEEYGGEAAPLDIEGFWRQMELQDAQFFENNRFGYPGSQPKRRASR</sequence>
<feature type="domain" description="CRAL-TRIO" evidence="1">
    <location>
        <begin position="135"/>
        <end position="285"/>
    </location>
</feature>
<dbReference type="PRINTS" id="PR00180">
    <property type="entry name" value="CRETINALDHBP"/>
</dbReference>
<dbReference type="SMART" id="SM01100">
    <property type="entry name" value="CRAL_TRIO_N"/>
    <property type="match status" value="1"/>
</dbReference>
<dbReference type="EMBL" id="JARKHS020005651">
    <property type="protein sequence ID" value="KAK8783341.1"/>
    <property type="molecule type" value="Genomic_DNA"/>
</dbReference>